<gene>
    <name evidence="1" type="ORF">BYL167_LOCUS34204</name>
    <name evidence="2" type="ORF">BYL167_LOCUS36411</name>
    <name evidence="3" type="ORF">GIL414_LOCUS46230</name>
    <name evidence="4" type="ORF">GIL414_LOCUS57779</name>
</gene>
<dbReference type="AlphaFoldDB" id="A0A8S2XR57"/>
<dbReference type="Proteomes" id="UP000681967">
    <property type="component" value="Unassembled WGS sequence"/>
</dbReference>
<evidence type="ECO:0000313" key="5">
    <source>
        <dbReference type="Proteomes" id="UP000681967"/>
    </source>
</evidence>
<evidence type="ECO:0000313" key="2">
    <source>
        <dbReference type="EMBL" id="CAF4509785.1"/>
    </source>
</evidence>
<evidence type="ECO:0000313" key="3">
    <source>
        <dbReference type="EMBL" id="CAF4778207.1"/>
    </source>
</evidence>
<comment type="caution">
    <text evidence="2">The sequence shown here is derived from an EMBL/GenBank/DDBJ whole genome shotgun (WGS) entry which is preliminary data.</text>
</comment>
<evidence type="ECO:0000313" key="1">
    <source>
        <dbReference type="EMBL" id="CAF4461059.1"/>
    </source>
</evidence>
<dbReference type="Proteomes" id="UP000681720">
    <property type="component" value="Unassembled WGS sequence"/>
</dbReference>
<sequence>QKQENVKIVDKTSIEYGLRILTNILELELEAPQLYRTVAYKLMELKQWNLALGIFQKIYSLRSDEPQSLRDLALVLIELG</sequence>
<proteinExistence type="predicted"/>
<dbReference type="EMBL" id="CAJOBH010079394">
    <property type="protein sequence ID" value="CAF4509785.1"/>
    <property type="molecule type" value="Genomic_DNA"/>
</dbReference>
<dbReference type="SUPFAM" id="SSF48452">
    <property type="entry name" value="TPR-like"/>
    <property type="match status" value="1"/>
</dbReference>
<reference evidence="2" key="1">
    <citation type="submission" date="2021-02" db="EMBL/GenBank/DDBJ databases">
        <authorList>
            <person name="Nowell W R."/>
        </authorList>
    </citation>
    <scope>NUCLEOTIDE SEQUENCE</scope>
</reference>
<dbReference type="EMBL" id="CAJOBJ010210532">
    <property type="protein sequence ID" value="CAF5009584.1"/>
    <property type="molecule type" value="Genomic_DNA"/>
</dbReference>
<feature type="non-terminal residue" evidence="2">
    <location>
        <position position="80"/>
    </location>
</feature>
<dbReference type="EMBL" id="CAJOBJ010144568">
    <property type="protein sequence ID" value="CAF4778207.1"/>
    <property type="molecule type" value="Genomic_DNA"/>
</dbReference>
<protein>
    <submittedName>
        <fullName evidence="2">Uncharacterized protein</fullName>
    </submittedName>
</protein>
<evidence type="ECO:0000313" key="4">
    <source>
        <dbReference type="EMBL" id="CAF5009584.1"/>
    </source>
</evidence>
<dbReference type="Gene3D" id="1.25.40.10">
    <property type="entry name" value="Tetratricopeptide repeat domain"/>
    <property type="match status" value="1"/>
</dbReference>
<dbReference type="InterPro" id="IPR011990">
    <property type="entry name" value="TPR-like_helical_dom_sf"/>
</dbReference>
<name>A0A8S2XR57_9BILA</name>
<feature type="non-terminal residue" evidence="2">
    <location>
        <position position="1"/>
    </location>
</feature>
<accession>A0A8S2XR57</accession>
<organism evidence="2 5">
    <name type="scientific">Rotaria magnacalcarata</name>
    <dbReference type="NCBI Taxonomy" id="392030"/>
    <lineage>
        <taxon>Eukaryota</taxon>
        <taxon>Metazoa</taxon>
        <taxon>Spiralia</taxon>
        <taxon>Gnathifera</taxon>
        <taxon>Rotifera</taxon>
        <taxon>Eurotatoria</taxon>
        <taxon>Bdelloidea</taxon>
        <taxon>Philodinida</taxon>
        <taxon>Philodinidae</taxon>
        <taxon>Rotaria</taxon>
    </lineage>
</organism>
<dbReference type="EMBL" id="CAJOBH010068665">
    <property type="protein sequence ID" value="CAF4461059.1"/>
    <property type="molecule type" value="Genomic_DNA"/>
</dbReference>